<comment type="caution">
    <text evidence="1">The sequence shown here is derived from an EMBL/GenBank/DDBJ whole genome shotgun (WGS) entry which is preliminary data.</text>
</comment>
<reference evidence="1 2" key="1">
    <citation type="submission" date="2021-06" db="EMBL/GenBank/DDBJ databases">
        <authorList>
            <person name="Kallberg Y."/>
            <person name="Tangrot J."/>
            <person name="Rosling A."/>
        </authorList>
    </citation>
    <scope>NUCLEOTIDE SEQUENCE [LARGE SCALE GENOMIC DNA]</scope>
    <source>
        <strain evidence="1 2">120-4 pot B 10/14</strain>
    </source>
</reference>
<protein>
    <submittedName>
        <fullName evidence="1">9240_t:CDS:1</fullName>
    </submittedName>
</protein>
<accession>A0ABN7W2Q0</accession>
<keyword evidence="2" id="KW-1185">Reference proteome</keyword>
<feature type="non-terminal residue" evidence="1">
    <location>
        <position position="116"/>
    </location>
</feature>
<proteinExistence type="predicted"/>
<evidence type="ECO:0000313" key="1">
    <source>
        <dbReference type="EMBL" id="CAG8812602.1"/>
    </source>
</evidence>
<organism evidence="1 2">
    <name type="scientific">Gigaspora margarita</name>
    <dbReference type="NCBI Taxonomy" id="4874"/>
    <lineage>
        <taxon>Eukaryota</taxon>
        <taxon>Fungi</taxon>
        <taxon>Fungi incertae sedis</taxon>
        <taxon>Mucoromycota</taxon>
        <taxon>Glomeromycotina</taxon>
        <taxon>Glomeromycetes</taxon>
        <taxon>Diversisporales</taxon>
        <taxon>Gigasporaceae</taxon>
        <taxon>Gigaspora</taxon>
    </lineage>
</organism>
<evidence type="ECO:0000313" key="2">
    <source>
        <dbReference type="Proteomes" id="UP000789901"/>
    </source>
</evidence>
<dbReference type="Proteomes" id="UP000789901">
    <property type="component" value="Unassembled WGS sequence"/>
</dbReference>
<sequence>MSKSKLRPEDFIQKKEIKIAIVAYANDTTWLVPNKQIIEKMLSIANEFFYINDIQINVKKSNLIVFNPKTKMEKRHITFGSDSISDEKSHSITRLLGIWLNSRLNKKQLFLKAKGI</sequence>
<dbReference type="EMBL" id="CAJVQB010028541">
    <property type="protein sequence ID" value="CAG8812602.1"/>
    <property type="molecule type" value="Genomic_DNA"/>
</dbReference>
<name>A0ABN7W2Q0_GIGMA</name>
<gene>
    <name evidence="1" type="ORF">GMARGA_LOCUS25605</name>
</gene>